<feature type="compositionally biased region" description="Low complexity" evidence="1">
    <location>
        <begin position="181"/>
        <end position="237"/>
    </location>
</feature>
<dbReference type="RefSeq" id="WP_072133218.1">
    <property type="nucleotide sequence ID" value="NZ_JRXF01000012.1"/>
</dbReference>
<gene>
    <name evidence="3" type="ORF">NG43_09090</name>
</gene>
<feature type="signal peptide" evidence="2">
    <location>
        <begin position="1"/>
        <end position="20"/>
    </location>
</feature>
<dbReference type="PROSITE" id="PS51257">
    <property type="entry name" value="PROKAR_LIPOPROTEIN"/>
    <property type="match status" value="1"/>
</dbReference>
<evidence type="ECO:0000313" key="3">
    <source>
        <dbReference type="EMBL" id="KOC93634.1"/>
    </source>
</evidence>
<keyword evidence="2" id="KW-0732">Signal</keyword>
<name>A0A0L7TE40_9GAMM</name>
<dbReference type="AlphaFoldDB" id="A0A0L7TE40"/>
<comment type="caution">
    <text evidence="3">The sequence shown here is derived from an EMBL/GenBank/DDBJ whole genome shotgun (WGS) entry which is preliminary data.</text>
</comment>
<evidence type="ECO:0008006" key="5">
    <source>
        <dbReference type="Google" id="ProtNLM"/>
    </source>
</evidence>
<sequence length="251" mass="25415">MINRYTLAAMVAAVALSGCAKHSVDETVADFSSGSTQLSVTHLPARTADGATVFVTVDGSEAGALPVGESMSLRVPAGAHQVGGYARSLIGRVTIPSVNITTTPDSTRYVAYTVTKSKPLFTELSEDPNPKPQSAPAAEPVETVKASATVTPSEPAPTAEKSEPAQTSDTVQKPEIAQVMEAAQPAETATAAETAQATEAAAAAETAPAAEPAQATETTQTTATSESSASSQPPETAKTSEQASAAETPQS</sequence>
<dbReference type="EMBL" id="JRXF01000012">
    <property type="protein sequence ID" value="KOC93634.1"/>
    <property type="molecule type" value="Genomic_DNA"/>
</dbReference>
<dbReference type="Proteomes" id="UP000036851">
    <property type="component" value="Unassembled WGS sequence"/>
</dbReference>
<feature type="compositionally biased region" description="Polar residues" evidence="1">
    <location>
        <begin position="239"/>
        <end position="251"/>
    </location>
</feature>
<evidence type="ECO:0000256" key="1">
    <source>
        <dbReference type="SAM" id="MobiDB-lite"/>
    </source>
</evidence>
<proteinExistence type="predicted"/>
<protein>
    <recommendedName>
        <fullName evidence="5">Lipoprotein</fullName>
    </recommendedName>
</protein>
<dbReference type="STRING" id="1560201.NG42_08970"/>
<dbReference type="PATRIC" id="fig|1560201.4.peg.1977"/>
<evidence type="ECO:0000313" key="4">
    <source>
        <dbReference type="Proteomes" id="UP000036851"/>
    </source>
</evidence>
<accession>A0A0L7TE40</accession>
<reference evidence="3 4" key="1">
    <citation type="journal article" date="2015" name="Int. J. Syst. Evol. Microbiol.">
        <title>Erwinia iniecta sp. nov., isolated from Russian wheat aphids (Diuraphis noxia).</title>
        <authorList>
            <person name="Campillo T."/>
            <person name="Luna E."/>
            <person name="Portier P."/>
            <person name="Fischer-Le Saux M."/>
            <person name="Lapitan N."/>
            <person name="Tisserat N.A."/>
            <person name="Leach J.E."/>
        </authorList>
    </citation>
    <scope>NUCLEOTIDE SEQUENCE [LARGE SCALE GENOMIC DNA]</scope>
    <source>
        <strain evidence="3 4">B149</strain>
    </source>
</reference>
<feature type="region of interest" description="Disordered" evidence="1">
    <location>
        <begin position="121"/>
        <end position="251"/>
    </location>
</feature>
<evidence type="ECO:0000256" key="2">
    <source>
        <dbReference type="SAM" id="SignalP"/>
    </source>
</evidence>
<organism evidence="3 4">
    <name type="scientific">Winslowiella iniecta</name>
    <dbReference type="NCBI Taxonomy" id="1560201"/>
    <lineage>
        <taxon>Bacteria</taxon>
        <taxon>Pseudomonadati</taxon>
        <taxon>Pseudomonadota</taxon>
        <taxon>Gammaproteobacteria</taxon>
        <taxon>Enterobacterales</taxon>
        <taxon>Erwiniaceae</taxon>
        <taxon>Winslowiella</taxon>
    </lineage>
</organism>
<feature type="chain" id="PRO_5005576429" description="Lipoprotein" evidence="2">
    <location>
        <begin position="21"/>
        <end position="251"/>
    </location>
</feature>